<evidence type="ECO:0000313" key="7">
    <source>
        <dbReference type="RefSeq" id="XP_005110239.1"/>
    </source>
</evidence>
<evidence type="ECO:0000256" key="3">
    <source>
        <dbReference type="ARBA" id="ARBA00022525"/>
    </source>
</evidence>
<dbReference type="Gene3D" id="3.40.50.1820">
    <property type="entry name" value="alpha/beta hydrolase"/>
    <property type="match status" value="1"/>
</dbReference>
<evidence type="ECO:0000259" key="5">
    <source>
        <dbReference type="Pfam" id="PF00151"/>
    </source>
</evidence>
<evidence type="ECO:0000256" key="1">
    <source>
        <dbReference type="ARBA" id="ARBA00004613"/>
    </source>
</evidence>
<dbReference type="PANTHER" id="PTHR11610">
    <property type="entry name" value="LIPASE"/>
    <property type="match status" value="1"/>
</dbReference>
<gene>
    <name evidence="7" type="primary">LOC101847693</name>
</gene>
<dbReference type="RefSeq" id="XP_005110239.1">
    <property type="nucleotide sequence ID" value="XM_005110182.3"/>
</dbReference>
<dbReference type="InterPro" id="IPR000734">
    <property type="entry name" value="TAG_lipase"/>
</dbReference>
<sequence length="103" mass="11935">MLYTKESPNSAVLLDARHTDTVGTKWPLFKKRPTKIIIHGFVDDPAKELWMKTMKTEFLKHHDFNIIIVDWHHGNQMPYTQATANTRLVGAQVALLIKQLKVR</sequence>
<organism evidence="6 7">
    <name type="scientific">Aplysia californica</name>
    <name type="common">California sea hare</name>
    <dbReference type="NCBI Taxonomy" id="6500"/>
    <lineage>
        <taxon>Eukaryota</taxon>
        <taxon>Metazoa</taxon>
        <taxon>Spiralia</taxon>
        <taxon>Lophotrochozoa</taxon>
        <taxon>Mollusca</taxon>
        <taxon>Gastropoda</taxon>
        <taxon>Heterobranchia</taxon>
        <taxon>Euthyneura</taxon>
        <taxon>Tectipleura</taxon>
        <taxon>Aplysiida</taxon>
        <taxon>Aplysioidea</taxon>
        <taxon>Aplysiidae</taxon>
        <taxon>Aplysia</taxon>
    </lineage>
</organism>
<protein>
    <submittedName>
        <fullName evidence="7">Pancreatic lipase-related protein 2</fullName>
    </submittedName>
</protein>
<comment type="subcellular location">
    <subcellularLocation>
        <location evidence="1">Secreted</location>
    </subcellularLocation>
</comment>
<dbReference type="Proteomes" id="UP000694888">
    <property type="component" value="Unplaced"/>
</dbReference>
<keyword evidence="6" id="KW-1185">Reference proteome</keyword>
<evidence type="ECO:0000256" key="2">
    <source>
        <dbReference type="ARBA" id="ARBA00010701"/>
    </source>
</evidence>
<dbReference type="PRINTS" id="PR00821">
    <property type="entry name" value="TAGLIPASE"/>
</dbReference>
<name>A0ABM0K711_APLCA</name>
<accession>A0ABM0K711</accession>
<dbReference type="InterPro" id="IPR013818">
    <property type="entry name" value="Lipase"/>
</dbReference>
<reference evidence="7" key="1">
    <citation type="submission" date="2025-08" db="UniProtKB">
        <authorList>
            <consortium name="RefSeq"/>
        </authorList>
    </citation>
    <scope>IDENTIFICATION</scope>
</reference>
<dbReference type="InterPro" id="IPR029058">
    <property type="entry name" value="AB_hydrolase_fold"/>
</dbReference>
<keyword evidence="3" id="KW-0964">Secreted</keyword>
<feature type="domain" description="Lipase" evidence="5">
    <location>
        <begin position="1"/>
        <end position="101"/>
    </location>
</feature>
<dbReference type="SUPFAM" id="SSF53474">
    <property type="entry name" value="alpha/beta-Hydrolases"/>
    <property type="match status" value="1"/>
</dbReference>
<dbReference type="Pfam" id="PF00151">
    <property type="entry name" value="Lipase"/>
    <property type="match status" value="1"/>
</dbReference>
<comment type="similarity">
    <text evidence="2 4">Belongs to the AB hydrolase superfamily. Lipase family.</text>
</comment>
<proteinExistence type="inferred from homology"/>
<dbReference type="PANTHER" id="PTHR11610:SF173">
    <property type="entry name" value="LIPASE DOMAIN-CONTAINING PROTEIN-RELATED"/>
    <property type="match status" value="1"/>
</dbReference>
<evidence type="ECO:0000313" key="6">
    <source>
        <dbReference type="Proteomes" id="UP000694888"/>
    </source>
</evidence>
<dbReference type="GeneID" id="101847693"/>
<evidence type="ECO:0000256" key="4">
    <source>
        <dbReference type="RuleBase" id="RU004262"/>
    </source>
</evidence>